<name>A0A1V6PFK2_9EURO</name>
<comment type="caution">
    <text evidence="1">The sequence shown here is derived from an EMBL/GenBank/DDBJ whole genome shotgun (WGS) entry which is preliminary data.</text>
</comment>
<protein>
    <submittedName>
        <fullName evidence="1">Uncharacterized protein</fullName>
    </submittedName>
</protein>
<evidence type="ECO:0000313" key="2">
    <source>
        <dbReference type="Proteomes" id="UP000191672"/>
    </source>
</evidence>
<keyword evidence="2" id="KW-1185">Reference proteome</keyword>
<dbReference type="EMBL" id="MDYN01000145">
    <property type="protein sequence ID" value="OQD75859.1"/>
    <property type="molecule type" value="Genomic_DNA"/>
</dbReference>
<dbReference type="Proteomes" id="UP000191672">
    <property type="component" value="Unassembled WGS sequence"/>
</dbReference>
<evidence type="ECO:0000313" key="1">
    <source>
        <dbReference type="EMBL" id="OQD75859.1"/>
    </source>
</evidence>
<reference evidence="2" key="1">
    <citation type="journal article" date="2017" name="Nat. Microbiol.">
        <title>Global analysis of biosynthetic gene clusters reveals vast potential of secondary metabolite production in Penicillium species.</title>
        <authorList>
            <person name="Nielsen J.C."/>
            <person name="Grijseels S."/>
            <person name="Prigent S."/>
            <person name="Ji B."/>
            <person name="Dainat J."/>
            <person name="Nielsen K.F."/>
            <person name="Frisvad J.C."/>
            <person name="Workman M."/>
            <person name="Nielsen J."/>
        </authorList>
    </citation>
    <scope>NUCLEOTIDE SEQUENCE [LARGE SCALE GENOMIC DNA]</scope>
    <source>
        <strain evidence="2">IBT 31811</strain>
    </source>
</reference>
<gene>
    <name evidence="1" type="ORF">PENANT_c145G04848</name>
</gene>
<dbReference type="AlphaFoldDB" id="A0A1V6PFK2"/>
<proteinExistence type="predicted"/>
<organism evidence="1 2">
    <name type="scientific">Penicillium antarcticum</name>
    <dbReference type="NCBI Taxonomy" id="416450"/>
    <lineage>
        <taxon>Eukaryota</taxon>
        <taxon>Fungi</taxon>
        <taxon>Dikarya</taxon>
        <taxon>Ascomycota</taxon>
        <taxon>Pezizomycotina</taxon>
        <taxon>Eurotiomycetes</taxon>
        <taxon>Eurotiomycetidae</taxon>
        <taxon>Eurotiales</taxon>
        <taxon>Aspergillaceae</taxon>
        <taxon>Penicillium</taxon>
    </lineage>
</organism>
<accession>A0A1V6PFK2</accession>
<sequence>MPRRARNQKTLSVHEALQEVRDCHSTLRHINVMDKSQSQKIQRAIKILDEVQESTKRYHYKMFLEDLLKHDDDAGPVLVMLCAIALGQAKIAHMNRATRYALLSQIKDLSQEFDRPILRSLASREGLFSKISTLLLSMMKKSLTLQIRVSHMKLLTSYLRYSTIAKWNKRK</sequence>